<dbReference type="Pfam" id="PF00887">
    <property type="entry name" value="ACBP"/>
    <property type="match status" value="1"/>
</dbReference>
<feature type="region of interest" description="Disordered" evidence="6">
    <location>
        <begin position="1"/>
        <end position="32"/>
    </location>
</feature>
<keyword evidence="3 5" id="KW-0040">ANK repeat</keyword>
<feature type="domain" description="ACB" evidence="7">
    <location>
        <begin position="1"/>
        <end position="101"/>
    </location>
</feature>
<evidence type="ECO:0000259" key="7">
    <source>
        <dbReference type="PROSITE" id="PS51228"/>
    </source>
</evidence>
<organism evidence="8 9">
    <name type="scientific">Asparagus officinalis</name>
    <name type="common">Garden asparagus</name>
    <dbReference type="NCBI Taxonomy" id="4686"/>
    <lineage>
        <taxon>Eukaryota</taxon>
        <taxon>Viridiplantae</taxon>
        <taxon>Streptophyta</taxon>
        <taxon>Embryophyta</taxon>
        <taxon>Tracheophyta</taxon>
        <taxon>Spermatophyta</taxon>
        <taxon>Magnoliopsida</taxon>
        <taxon>Liliopsida</taxon>
        <taxon>Asparagales</taxon>
        <taxon>Asparagaceae</taxon>
        <taxon>Asparagoideae</taxon>
        <taxon>Asparagus</taxon>
    </lineage>
</organism>
<dbReference type="InterPro" id="IPR014352">
    <property type="entry name" value="FERM/acyl-CoA-bd_prot_sf"/>
</dbReference>
<sequence length="256" mass="28571">MTMTGRGLRARSSTSCSVRPRPSLRRRRRTGARRRFRSQLELYGLYKIATEGPCTKAQPSILNVSARAKWNAWHRLGAMPPEEAMEKYIAIISEIYPSWEDASTSKKKNVDASDSGNAAKGPMGPVFSSFVHEEDSDSDLKLDAIHVCAREGEAEKLVRHIENGIPVNSRDSEGRTPLHWAVDRGHYNVVELLLKKNADVNAKDNEGQTALHYAVLCEREAIAELLVKYNADTNLKDEEGNSPNDLCSSSWTFILS</sequence>
<comment type="similarity">
    <text evidence="1">Belongs to the ACBP family.</text>
</comment>
<evidence type="ECO:0000256" key="6">
    <source>
        <dbReference type="SAM" id="MobiDB-lite"/>
    </source>
</evidence>
<dbReference type="PANTHER" id="PTHR24119:SF0">
    <property type="entry name" value="ACYL-COA-BINDING DOMAIN-CONTAINING PROTEIN 6"/>
    <property type="match status" value="1"/>
</dbReference>
<dbReference type="Gene3D" id="1.25.40.20">
    <property type="entry name" value="Ankyrin repeat-containing domain"/>
    <property type="match status" value="1"/>
</dbReference>
<dbReference type="PROSITE" id="PS50297">
    <property type="entry name" value="ANK_REP_REGION"/>
    <property type="match status" value="2"/>
</dbReference>
<evidence type="ECO:0000313" key="8">
    <source>
        <dbReference type="EMBL" id="ONK63971.1"/>
    </source>
</evidence>
<evidence type="ECO:0000256" key="3">
    <source>
        <dbReference type="ARBA" id="ARBA00023043"/>
    </source>
</evidence>
<dbReference type="Gene3D" id="1.20.80.10">
    <property type="match status" value="1"/>
</dbReference>
<dbReference type="SUPFAM" id="SSF48403">
    <property type="entry name" value="Ankyrin repeat"/>
    <property type="match status" value="1"/>
</dbReference>
<feature type="compositionally biased region" description="Basic residues" evidence="6">
    <location>
        <begin position="22"/>
        <end position="32"/>
    </location>
</feature>
<evidence type="ECO:0000256" key="2">
    <source>
        <dbReference type="ARBA" id="ARBA00022737"/>
    </source>
</evidence>
<dbReference type="PRINTS" id="PR00689">
    <property type="entry name" value="ACOABINDINGP"/>
</dbReference>
<keyword evidence="9" id="KW-1185">Reference proteome</keyword>
<dbReference type="InterPro" id="IPR036770">
    <property type="entry name" value="Ankyrin_rpt-contain_sf"/>
</dbReference>
<dbReference type="SMART" id="SM00248">
    <property type="entry name" value="ANK"/>
    <property type="match status" value="2"/>
</dbReference>
<evidence type="ECO:0000256" key="5">
    <source>
        <dbReference type="PROSITE-ProRule" id="PRU00023"/>
    </source>
</evidence>
<protein>
    <recommendedName>
        <fullName evidence="7">ACB domain-containing protein</fullName>
    </recommendedName>
</protein>
<dbReference type="EMBL" id="CM007387">
    <property type="protein sequence ID" value="ONK63971.1"/>
    <property type="molecule type" value="Genomic_DNA"/>
</dbReference>
<dbReference type="InterPro" id="IPR000582">
    <property type="entry name" value="Acyl-CoA-binding_protein"/>
</dbReference>
<dbReference type="Proteomes" id="UP000243459">
    <property type="component" value="Chromosome 7"/>
</dbReference>
<dbReference type="InterPro" id="IPR035984">
    <property type="entry name" value="Acyl-CoA-binding_sf"/>
</dbReference>
<dbReference type="SUPFAM" id="SSF47027">
    <property type="entry name" value="Acyl-CoA binding protein"/>
    <property type="match status" value="1"/>
</dbReference>
<accession>A0A5P1EGZ6</accession>
<feature type="repeat" description="ANK" evidence="5">
    <location>
        <begin position="206"/>
        <end position="238"/>
    </location>
</feature>
<keyword evidence="2" id="KW-0677">Repeat</keyword>
<dbReference type="Gramene" id="ONK63971">
    <property type="protein sequence ID" value="ONK63971"/>
    <property type="gene ID" value="A4U43_C07F20790"/>
</dbReference>
<proteinExistence type="inferred from homology"/>
<dbReference type="InterPro" id="IPR002110">
    <property type="entry name" value="Ankyrin_rpt"/>
</dbReference>
<evidence type="ECO:0000256" key="1">
    <source>
        <dbReference type="ARBA" id="ARBA00005567"/>
    </source>
</evidence>
<dbReference type="AlphaFoldDB" id="A0A5P1EGZ6"/>
<gene>
    <name evidence="8" type="ORF">A4U43_C07F20790</name>
</gene>
<name>A0A5P1EGZ6_ASPOF</name>
<dbReference type="PRINTS" id="PR01415">
    <property type="entry name" value="ANKYRIN"/>
</dbReference>
<evidence type="ECO:0000256" key="4">
    <source>
        <dbReference type="ARBA" id="ARBA00023121"/>
    </source>
</evidence>
<keyword evidence="4" id="KW-0446">Lipid-binding</keyword>
<dbReference type="GO" id="GO:0000062">
    <property type="term" value="F:fatty-acyl-CoA binding"/>
    <property type="evidence" value="ECO:0007669"/>
    <property type="project" value="InterPro"/>
</dbReference>
<dbReference type="OMA" id="ERIPLHW"/>
<evidence type="ECO:0000313" key="9">
    <source>
        <dbReference type="Proteomes" id="UP000243459"/>
    </source>
</evidence>
<dbReference type="PROSITE" id="PS51228">
    <property type="entry name" value="ACB_2"/>
    <property type="match status" value="1"/>
</dbReference>
<dbReference type="PANTHER" id="PTHR24119">
    <property type="entry name" value="ACYL-COA-BINDING DOMAIN-CONTAINING PROTEIN 6"/>
    <property type="match status" value="1"/>
</dbReference>
<feature type="repeat" description="ANK" evidence="5">
    <location>
        <begin position="173"/>
        <end position="205"/>
    </location>
</feature>
<dbReference type="Pfam" id="PF12796">
    <property type="entry name" value="Ank_2"/>
    <property type="match status" value="1"/>
</dbReference>
<dbReference type="PROSITE" id="PS50088">
    <property type="entry name" value="ANK_REPEAT"/>
    <property type="match status" value="2"/>
</dbReference>
<reference evidence="9" key="1">
    <citation type="journal article" date="2017" name="Nat. Commun.">
        <title>The asparagus genome sheds light on the origin and evolution of a young Y chromosome.</title>
        <authorList>
            <person name="Harkess A."/>
            <person name="Zhou J."/>
            <person name="Xu C."/>
            <person name="Bowers J.E."/>
            <person name="Van der Hulst R."/>
            <person name="Ayyampalayam S."/>
            <person name="Mercati F."/>
            <person name="Riccardi P."/>
            <person name="McKain M.R."/>
            <person name="Kakrana A."/>
            <person name="Tang H."/>
            <person name="Ray J."/>
            <person name="Groenendijk J."/>
            <person name="Arikit S."/>
            <person name="Mathioni S.M."/>
            <person name="Nakano M."/>
            <person name="Shan H."/>
            <person name="Telgmann-Rauber A."/>
            <person name="Kanno A."/>
            <person name="Yue Z."/>
            <person name="Chen H."/>
            <person name="Li W."/>
            <person name="Chen Y."/>
            <person name="Xu X."/>
            <person name="Zhang Y."/>
            <person name="Luo S."/>
            <person name="Chen H."/>
            <person name="Gao J."/>
            <person name="Mao Z."/>
            <person name="Pires J.C."/>
            <person name="Luo M."/>
            <person name="Kudrna D."/>
            <person name="Wing R.A."/>
            <person name="Meyers B.C."/>
            <person name="Yi K."/>
            <person name="Kong H."/>
            <person name="Lavrijsen P."/>
            <person name="Sunseri F."/>
            <person name="Falavigna A."/>
            <person name="Ye Y."/>
            <person name="Leebens-Mack J.H."/>
            <person name="Chen G."/>
        </authorList>
    </citation>
    <scope>NUCLEOTIDE SEQUENCE [LARGE SCALE GENOMIC DNA]</scope>
    <source>
        <strain evidence="9">cv. DH0086</strain>
    </source>
</reference>